<dbReference type="RefSeq" id="WP_123959539.1">
    <property type="nucleotide sequence ID" value="NZ_CP033898.1"/>
</dbReference>
<dbReference type="AlphaFoldDB" id="A0A3G6ISB8"/>
<dbReference type="SUPFAM" id="SSF47413">
    <property type="entry name" value="lambda repressor-like DNA-binding domains"/>
    <property type="match status" value="1"/>
</dbReference>
<gene>
    <name evidence="2" type="ORF">CPPEL_01815</name>
</gene>
<dbReference type="InterPro" id="IPR001387">
    <property type="entry name" value="Cro/C1-type_HTH"/>
</dbReference>
<dbReference type="Gene3D" id="1.10.260.40">
    <property type="entry name" value="lambda repressor-like DNA-binding domains"/>
    <property type="match status" value="1"/>
</dbReference>
<feature type="domain" description="HTH cro/C1-type" evidence="1">
    <location>
        <begin position="41"/>
        <end position="76"/>
    </location>
</feature>
<sequence length="178" mass="19904">MDKWQKDLTDTIGAEVKRLREKESRSTMWLQDETERLGFRVSRSSISQLEAGNRTSISLAEVLVLAAALDIPPALLIFPYYPDGETHYLPGKIDSAFNAVEWVAGQRTLESDDIGVFPEPRVMLATERDDLLSDALRKIKTDPGNPMGHVKAMNARAKEIATELKKLTPYVGTSEDEQ</sequence>
<evidence type="ECO:0000259" key="1">
    <source>
        <dbReference type="PROSITE" id="PS50943"/>
    </source>
</evidence>
<dbReference type="Proteomes" id="UP000271426">
    <property type="component" value="Chromosome"/>
</dbReference>
<dbReference type="PROSITE" id="PS50943">
    <property type="entry name" value="HTH_CROC1"/>
    <property type="match status" value="1"/>
</dbReference>
<proteinExistence type="predicted"/>
<keyword evidence="3" id="KW-1185">Reference proteome</keyword>
<protein>
    <recommendedName>
        <fullName evidence="1">HTH cro/C1-type domain-containing protein</fullName>
    </recommendedName>
</protein>
<dbReference type="Pfam" id="PF13560">
    <property type="entry name" value="HTH_31"/>
    <property type="match status" value="1"/>
</dbReference>
<dbReference type="OrthoDB" id="4426708at2"/>
<dbReference type="InterPro" id="IPR010982">
    <property type="entry name" value="Lambda_DNA-bd_dom_sf"/>
</dbReference>
<dbReference type="CDD" id="cd00093">
    <property type="entry name" value="HTH_XRE"/>
    <property type="match status" value="1"/>
</dbReference>
<evidence type="ECO:0000313" key="3">
    <source>
        <dbReference type="Proteomes" id="UP000271426"/>
    </source>
</evidence>
<reference evidence="2 3" key="1">
    <citation type="submission" date="2018-11" db="EMBL/GenBank/DDBJ databases">
        <authorList>
            <person name="Kleinhagauer T."/>
            <person name="Glaeser S.P."/>
            <person name="Spergser J."/>
            <person name="Ruckert C."/>
            <person name="Kaempfer P."/>
            <person name="Busse H.-J."/>
        </authorList>
    </citation>
    <scope>NUCLEOTIDE SEQUENCE [LARGE SCALE GENOMIC DNA]</scope>
    <source>
        <strain evidence="2 3">812CH</strain>
    </source>
</reference>
<dbReference type="KEGG" id="cpso:CPPEL_01815"/>
<accession>A0A3G6ISB8</accession>
<name>A0A3G6ISB8_9CORY</name>
<organism evidence="2 3">
    <name type="scientific">Corynebacterium pseudopelargi</name>
    <dbReference type="NCBI Taxonomy" id="2080757"/>
    <lineage>
        <taxon>Bacteria</taxon>
        <taxon>Bacillati</taxon>
        <taxon>Actinomycetota</taxon>
        <taxon>Actinomycetes</taxon>
        <taxon>Mycobacteriales</taxon>
        <taxon>Corynebacteriaceae</taxon>
        <taxon>Corynebacterium</taxon>
    </lineage>
</organism>
<evidence type="ECO:0000313" key="2">
    <source>
        <dbReference type="EMBL" id="AZA08509.1"/>
    </source>
</evidence>
<dbReference type="GO" id="GO:0003677">
    <property type="term" value="F:DNA binding"/>
    <property type="evidence" value="ECO:0007669"/>
    <property type="project" value="InterPro"/>
</dbReference>
<dbReference type="EMBL" id="CP033898">
    <property type="protein sequence ID" value="AZA08509.1"/>
    <property type="molecule type" value="Genomic_DNA"/>
</dbReference>